<name>A0A918VUM5_9HYPH</name>
<dbReference type="Proteomes" id="UP000646579">
    <property type="component" value="Unassembled WGS sequence"/>
</dbReference>
<keyword evidence="4" id="KW-1185">Reference proteome</keyword>
<organism evidence="3 4">
    <name type="scientific">Devosia pacifica</name>
    <dbReference type="NCBI Taxonomy" id="1335967"/>
    <lineage>
        <taxon>Bacteria</taxon>
        <taxon>Pseudomonadati</taxon>
        <taxon>Pseudomonadota</taxon>
        <taxon>Alphaproteobacteria</taxon>
        <taxon>Hyphomicrobiales</taxon>
        <taxon>Devosiaceae</taxon>
        <taxon>Devosia</taxon>
    </lineage>
</organism>
<reference evidence="3" key="2">
    <citation type="submission" date="2020-09" db="EMBL/GenBank/DDBJ databases">
        <authorList>
            <person name="Sun Q."/>
            <person name="Kim S."/>
        </authorList>
    </citation>
    <scope>NUCLEOTIDE SEQUENCE</scope>
    <source>
        <strain evidence="3">KCTC 32437</strain>
    </source>
</reference>
<gene>
    <name evidence="3" type="ORF">GCM10007989_20440</name>
</gene>
<evidence type="ECO:0000313" key="3">
    <source>
        <dbReference type="EMBL" id="GHA24689.1"/>
    </source>
</evidence>
<reference evidence="3" key="1">
    <citation type="journal article" date="2014" name="Int. J. Syst. Evol. Microbiol.">
        <title>Complete genome sequence of Corynebacterium casei LMG S-19264T (=DSM 44701T), isolated from a smear-ripened cheese.</title>
        <authorList>
            <consortium name="US DOE Joint Genome Institute (JGI-PGF)"/>
            <person name="Walter F."/>
            <person name="Albersmeier A."/>
            <person name="Kalinowski J."/>
            <person name="Ruckert C."/>
        </authorList>
    </citation>
    <scope>NUCLEOTIDE SEQUENCE</scope>
    <source>
        <strain evidence="3">KCTC 32437</strain>
    </source>
</reference>
<feature type="compositionally biased region" description="Acidic residues" evidence="1">
    <location>
        <begin position="157"/>
        <end position="170"/>
    </location>
</feature>
<dbReference type="RefSeq" id="WP_210310471.1">
    <property type="nucleotide sequence ID" value="NZ_BMZE01000002.1"/>
</dbReference>
<keyword evidence="2" id="KW-0732">Signal</keyword>
<comment type="caution">
    <text evidence="3">The sequence shown here is derived from an EMBL/GenBank/DDBJ whole genome shotgun (WGS) entry which is preliminary data.</text>
</comment>
<feature type="chain" id="PRO_5036712793" evidence="2">
    <location>
        <begin position="28"/>
        <end position="478"/>
    </location>
</feature>
<evidence type="ECO:0000256" key="1">
    <source>
        <dbReference type="SAM" id="MobiDB-lite"/>
    </source>
</evidence>
<dbReference type="AlphaFoldDB" id="A0A918VUM5"/>
<feature type="region of interest" description="Disordered" evidence="1">
    <location>
        <begin position="107"/>
        <end position="190"/>
    </location>
</feature>
<accession>A0A918VUM5</accession>
<feature type="signal peptide" evidence="2">
    <location>
        <begin position="1"/>
        <end position="27"/>
    </location>
</feature>
<dbReference type="EMBL" id="BMZE01000002">
    <property type="protein sequence ID" value="GHA24689.1"/>
    <property type="molecule type" value="Genomic_DNA"/>
</dbReference>
<evidence type="ECO:0000313" key="4">
    <source>
        <dbReference type="Proteomes" id="UP000646579"/>
    </source>
</evidence>
<proteinExistence type="predicted"/>
<evidence type="ECO:0000256" key="2">
    <source>
        <dbReference type="SAM" id="SignalP"/>
    </source>
</evidence>
<sequence>MPHPRTLVGKLLLGAGLAGLLATPVLALGTENPAAPRTSPAAILLAQADATVDFGDDTGAWSNDGECDDPRFEGEGVAEILLEADLGHDATDCRTLYESGAIQLVDAAQETQDAEEETPPPPPPADDEDNAVTPPPPPPADDEPVAPRRPDPTGIDFGDDSGDWPNDGECDDPRFTGAGMALFPTDQGIGTDASDCRTLFEAGKVRLTGSEQLPETPAQRPADIDFGDDDGNWANDGECDDPRFEGQGMAVELVEADRMHDATDCRTLYEAGSISLVDEASDIAGGNSSDIDFGNDTSIWARDGECDDPRFTGSGMAADPVAEDMMSDATDCEAAYSAGTITLIEAGDMSLFDFGDDSSEWSNDGECDDPRFTGPGMAKKPLNDDTMSDATDCEALADAGEVEIKPVFNPAYVAGAPYDSSGIDFGDNTSTYADDDICDDPRFEGPGAASILLDSDELRDAADCRMLYEAGRIVLLES</sequence>
<protein>
    <submittedName>
        <fullName evidence="3">Uncharacterized protein</fullName>
    </submittedName>
</protein>